<sequence length="196" mass="23091">MVYPRDPITGLFNAKRFQFGLNLQASVDGQHLLNWGFDDWYLTGCRDIEWGKDLGTLLYNEVTLWGDLVSCEGCRIYKPQEAFDHFEFERNFLSKAKVQRQVHTLEPEDIAWYKSHCKRCRVRILLVFLDSRVEMLDEQELGLHTRTSLGVLYKTPRTEFERKQEMEAARGLGPEEYHAAECGYETWSQIFEKLKI</sequence>
<dbReference type="OrthoDB" id="3507865at2759"/>
<dbReference type="RefSeq" id="XP_008078459.1">
    <property type="nucleotide sequence ID" value="XM_008080268.1"/>
</dbReference>
<keyword evidence="2" id="KW-1185">Reference proteome</keyword>
<dbReference type="KEGG" id="glz:GLAREA_10218"/>
<organism evidence="1 2">
    <name type="scientific">Glarea lozoyensis (strain ATCC 20868 / MF5171)</name>
    <dbReference type="NCBI Taxonomy" id="1116229"/>
    <lineage>
        <taxon>Eukaryota</taxon>
        <taxon>Fungi</taxon>
        <taxon>Dikarya</taxon>
        <taxon>Ascomycota</taxon>
        <taxon>Pezizomycotina</taxon>
        <taxon>Leotiomycetes</taxon>
        <taxon>Helotiales</taxon>
        <taxon>Helotiaceae</taxon>
        <taxon>Glarea</taxon>
    </lineage>
</organism>
<name>S3DBN5_GLAL2</name>
<dbReference type="HOGENOM" id="CLU_1390359_0_0_1"/>
<evidence type="ECO:0000313" key="1">
    <source>
        <dbReference type="EMBL" id="EPE34524.1"/>
    </source>
</evidence>
<dbReference type="Proteomes" id="UP000016922">
    <property type="component" value="Unassembled WGS sequence"/>
</dbReference>
<gene>
    <name evidence="1" type="ORF">GLAREA_10218</name>
</gene>
<dbReference type="AlphaFoldDB" id="S3DBN5"/>
<protein>
    <submittedName>
        <fullName evidence="1">Uncharacterized protein</fullName>
    </submittedName>
</protein>
<dbReference type="EMBL" id="KE145356">
    <property type="protein sequence ID" value="EPE34524.1"/>
    <property type="molecule type" value="Genomic_DNA"/>
</dbReference>
<accession>S3DBN5</accession>
<dbReference type="GeneID" id="19469265"/>
<reference evidence="1 2" key="1">
    <citation type="journal article" date="2013" name="BMC Genomics">
        <title>Genomics-driven discovery of the pneumocandin biosynthetic gene cluster in the fungus Glarea lozoyensis.</title>
        <authorList>
            <person name="Chen L."/>
            <person name="Yue Q."/>
            <person name="Zhang X."/>
            <person name="Xiang M."/>
            <person name="Wang C."/>
            <person name="Li S."/>
            <person name="Che Y."/>
            <person name="Ortiz-Lopez F.J."/>
            <person name="Bills G.F."/>
            <person name="Liu X."/>
            <person name="An Z."/>
        </authorList>
    </citation>
    <scope>NUCLEOTIDE SEQUENCE [LARGE SCALE GENOMIC DNA]</scope>
    <source>
        <strain evidence="2">ATCC 20868 / MF5171</strain>
    </source>
</reference>
<proteinExistence type="predicted"/>
<evidence type="ECO:0000313" key="2">
    <source>
        <dbReference type="Proteomes" id="UP000016922"/>
    </source>
</evidence>